<gene>
    <name evidence="1" type="ORF">N8T08_004165</name>
</gene>
<accession>A0ACC3B5T2</accession>
<comment type="caution">
    <text evidence="1">The sequence shown here is derived from an EMBL/GenBank/DDBJ whole genome shotgun (WGS) entry which is preliminary data.</text>
</comment>
<name>A0ACC3B5T2_9EURO</name>
<evidence type="ECO:0000313" key="2">
    <source>
        <dbReference type="Proteomes" id="UP001177260"/>
    </source>
</evidence>
<evidence type="ECO:0000313" key="1">
    <source>
        <dbReference type="EMBL" id="KAK1145606.1"/>
    </source>
</evidence>
<proteinExistence type="predicted"/>
<keyword evidence="2" id="KW-1185">Reference proteome</keyword>
<reference evidence="1 2" key="1">
    <citation type="journal article" date="2023" name="ACS Omega">
        <title>Identification of the Neoaspergillic Acid Biosynthesis Gene Cluster by Establishing an In Vitro CRISPR-Ribonucleoprotein Genetic System in Aspergillus melleus.</title>
        <authorList>
            <person name="Yuan B."/>
            <person name="Grau M.F."/>
            <person name="Murata R.M."/>
            <person name="Torok T."/>
            <person name="Venkateswaran K."/>
            <person name="Stajich J.E."/>
            <person name="Wang C.C.C."/>
        </authorList>
    </citation>
    <scope>NUCLEOTIDE SEQUENCE [LARGE SCALE GENOMIC DNA]</scope>
    <source>
        <strain evidence="1 2">IMV 1140</strain>
    </source>
</reference>
<sequence length="889" mass="96725">MSADEGGGTAPMSATNGELHTSTPDPPTMATPGKRKRVSSHDEKAAQDASSSTSKGSQDKVKLQETLRNLVEILSKTDGELHLLSCPLSTSLSKPRSKRAKVSGDKDEVVSIQTRVASDRYNTLSEFLSDIERASAAVIERNKAQASATPADGTPLTETVNRIAAFKKHLNSLVRQAQTTPANVKTETSEDDAEAPTKSTPSNVETRSDSLVLTLFGNPANPKQLYSSLQKSVKVSLPSDDPQTEKFVEVQAPLHEEGLPNGISITKVEPHNLEAKPKEPTRTFGEVFAPRQTLPQLEPPRRARSSSRGAFSSWVDPFEAVTNFKSFLGDRNNYCLAPLPSGQWLQYGGVTSSPSYWNRRQKQQSSQQHVDERFHEDPAMWADDDASIWQGVYSSFAPSFDSSGAVVQADSKDLVWWKKRGSKRLHMLLSVPDEQEHEGTVSERPGNIGELDESTLDEMVKSFNPENFADNVTHADAPKNKDADEKDGNKKEENDDEGPQNSEDVLRDISDLLETLSSYQRIRNLEAPGSQGVDTKEIVPDMGTPDAPSAAEQTVYETLRSSLAALVSTLPPHAVAKLNGDQLDELNISRKVVIENPDYHGTMEKDEFTIQQERSAAMAPIAGSVNRTSTPSRSSNYPAGYNQRAYATNARTQPPQSGFQTPQPYYGGRQPSASAPYTPGPQQQHYAGARGPATPSQRPSYLPGYSQPTPQYNQGNAAPQFQRPAQNGYAPYPPQQGMPPAQASPQQPYTPRPGQPTPYNVPYGAGRSASPQKQQAYAAPRTPYMTPGPNPQNSQRYASQQQQQPPPYGNYPPNQVPQTSGSYSNSAAAMTYARSAAEQAALMDRNKVQLASHQTRQSPSTPQPSIEQGNSQDRSVTPGSKQNGTPAAS</sequence>
<dbReference type="Proteomes" id="UP001177260">
    <property type="component" value="Unassembled WGS sequence"/>
</dbReference>
<dbReference type="EMBL" id="JAOPJF010000023">
    <property type="protein sequence ID" value="KAK1145606.1"/>
    <property type="molecule type" value="Genomic_DNA"/>
</dbReference>
<organism evidence="1 2">
    <name type="scientific">Aspergillus melleus</name>
    <dbReference type="NCBI Taxonomy" id="138277"/>
    <lineage>
        <taxon>Eukaryota</taxon>
        <taxon>Fungi</taxon>
        <taxon>Dikarya</taxon>
        <taxon>Ascomycota</taxon>
        <taxon>Pezizomycotina</taxon>
        <taxon>Eurotiomycetes</taxon>
        <taxon>Eurotiomycetidae</taxon>
        <taxon>Eurotiales</taxon>
        <taxon>Aspergillaceae</taxon>
        <taxon>Aspergillus</taxon>
        <taxon>Aspergillus subgen. Circumdati</taxon>
    </lineage>
</organism>
<protein>
    <submittedName>
        <fullName evidence="1">Uncharacterized protein</fullName>
    </submittedName>
</protein>